<feature type="domain" description="TonB-dependent receptor-like beta-barrel" evidence="8">
    <location>
        <begin position="302"/>
        <end position="746"/>
    </location>
</feature>
<evidence type="ECO:0000256" key="6">
    <source>
        <dbReference type="ARBA" id="ARBA00023237"/>
    </source>
</evidence>
<dbReference type="InterPro" id="IPR008969">
    <property type="entry name" value="CarboxyPept-like_regulatory"/>
</dbReference>
<evidence type="ECO:0000259" key="8">
    <source>
        <dbReference type="Pfam" id="PF00593"/>
    </source>
</evidence>
<keyword evidence="6" id="KW-0998">Cell outer membrane</keyword>
<evidence type="ECO:0000259" key="9">
    <source>
        <dbReference type="Pfam" id="PF07715"/>
    </source>
</evidence>
<evidence type="ECO:0000256" key="7">
    <source>
        <dbReference type="SAM" id="Phobius"/>
    </source>
</evidence>
<keyword evidence="3 7" id="KW-0812">Transmembrane</keyword>
<name>A0A644TQD0_9ZZZZ</name>
<dbReference type="SUPFAM" id="SSF56935">
    <property type="entry name" value="Porins"/>
    <property type="match status" value="1"/>
</dbReference>
<dbReference type="Gene3D" id="2.60.40.1120">
    <property type="entry name" value="Carboxypeptidase-like, regulatory domain"/>
    <property type="match status" value="1"/>
</dbReference>
<sequence>MLNIQGDVCRLLSLTYNNNLMKKLNLYLIALLFPLFSLSQAPPSGYSFSGKILNKNAGDPLPYITISLKGTTIGTVTGVNGKFTLNGIPSGKSVIRVQGVGFSPKDIEVDIKPGSDNQLTIELEEDIIQLNELVVSANRNESNRRETPAIVNVIGQKMLENTNAVCLSQSLGFQPGLRVENNCQNCGFQQVRINGLEGQYSQILIDSRPVFSALGSVYGIEQIPVSMIERVEILRGGGSALYGSNAIAGTVNIITREPVVNTFSIGHNFTSIGGTTPDHTTNLNGALVSEDHKSGIFLHSSYRNRGHYDANGDGYSEIGLVRANSLGFRAYQRLTDQSKLTMEYHNLREFRRGGNKFDLQPHETDITEQTEHQFNGGSLAYLLFSKDRNRKFEVFGAAQHIARESYYGAGMDPNAYGTTDDLSANAGLQVSQEITKALFMPSQFTAGMEFNHNRLHDMMPGYDRDLLQETNVGGVFVQNEWKNHRISLLLGARLDKHNLIEKPVFSPRTNFRYAFNENLYGRVSYSTGFRAPQAFDEDLHILAVGGEVMLIQLAEDLKTERSQSMSGSFDYYFSIGEVRVNALAEAFYTNLDDVFFVAEIGLDPYGNKLLERRNGSGAVVRGLNLEMRSAFSSRTQLQVGFTFQKSKYAEPLEWSDDPDAGTVEGLLRSPDHYGYFTFTASPLKRVGLSVTGSYTGSMIMPHYAGYIENDLLKETDPFFDLSMKLSYTTRLSGDTRIQAYAGMQNLFNSFQKDFDQGEFRDAGYIYGPSYPRSFSIGLKIGNLLN</sequence>
<dbReference type="Pfam" id="PF13715">
    <property type="entry name" value="CarbopepD_reg_2"/>
    <property type="match status" value="1"/>
</dbReference>
<gene>
    <name evidence="10" type="primary">btuB_14</name>
    <name evidence="10" type="ORF">SDC9_14942</name>
</gene>
<dbReference type="GO" id="GO:0015344">
    <property type="term" value="F:siderophore uptake transmembrane transporter activity"/>
    <property type="evidence" value="ECO:0007669"/>
    <property type="project" value="TreeGrafter"/>
</dbReference>
<dbReference type="InterPro" id="IPR037066">
    <property type="entry name" value="Plug_dom_sf"/>
</dbReference>
<proteinExistence type="predicted"/>
<dbReference type="Gene3D" id="2.170.130.10">
    <property type="entry name" value="TonB-dependent receptor, plug domain"/>
    <property type="match status" value="1"/>
</dbReference>
<evidence type="ECO:0000313" key="10">
    <source>
        <dbReference type="EMBL" id="MPL69208.1"/>
    </source>
</evidence>
<reference evidence="10" key="1">
    <citation type="submission" date="2019-08" db="EMBL/GenBank/DDBJ databases">
        <authorList>
            <person name="Kucharzyk K."/>
            <person name="Murdoch R.W."/>
            <person name="Higgins S."/>
            <person name="Loffler F."/>
        </authorList>
    </citation>
    <scope>NUCLEOTIDE SEQUENCE</scope>
</reference>
<dbReference type="PROSITE" id="PS52016">
    <property type="entry name" value="TONB_DEPENDENT_REC_3"/>
    <property type="match status" value="1"/>
</dbReference>
<dbReference type="Pfam" id="PF07715">
    <property type="entry name" value="Plug"/>
    <property type="match status" value="1"/>
</dbReference>
<feature type="domain" description="TonB-dependent receptor plug" evidence="9">
    <location>
        <begin position="144"/>
        <end position="250"/>
    </location>
</feature>
<organism evidence="10">
    <name type="scientific">bioreactor metagenome</name>
    <dbReference type="NCBI Taxonomy" id="1076179"/>
    <lineage>
        <taxon>unclassified sequences</taxon>
        <taxon>metagenomes</taxon>
        <taxon>ecological metagenomes</taxon>
    </lineage>
</organism>
<keyword evidence="7" id="KW-1133">Transmembrane helix</keyword>
<feature type="transmembrane region" description="Helical" evidence="7">
    <location>
        <begin position="24"/>
        <end position="41"/>
    </location>
</feature>
<accession>A0A644TQD0</accession>
<dbReference type="InterPro" id="IPR036942">
    <property type="entry name" value="Beta-barrel_TonB_sf"/>
</dbReference>
<dbReference type="PANTHER" id="PTHR30069">
    <property type="entry name" value="TONB-DEPENDENT OUTER MEMBRANE RECEPTOR"/>
    <property type="match status" value="1"/>
</dbReference>
<protein>
    <submittedName>
        <fullName evidence="10">Vitamin B12 transporter BtuB</fullName>
    </submittedName>
</protein>
<dbReference type="Pfam" id="PF00593">
    <property type="entry name" value="TonB_dep_Rec_b-barrel"/>
    <property type="match status" value="1"/>
</dbReference>
<dbReference type="InterPro" id="IPR039426">
    <property type="entry name" value="TonB-dep_rcpt-like"/>
</dbReference>
<dbReference type="InterPro" id="IPR000531">
    <property type="entry name" value="Beta-barrel_TonB"/>
</dbReference>
<dbReference type="InterPro" id="IPR012910">
    <property type="entry name" value="Plug_dom"/>
</dbReference>
<dbReference type="Gene3D" id="2.40.170.20">
    <property type="entry name" value="TonB-dependent receptor, beta-barrel domain"/>
    <property type="match status" value="1"/>
</dbReference>
<dbReference type="GO" id="GO:0009279">
    <property type="term" value="C:cell outer membrane"/>
    <property type="evidence" value="ECO:0007669"/>
    <property type="project" value="UniProtKB-SubCell"/>
</dbReference>
<keyword evidence="5 7" id="KW-0472">Membrane</keyword>
<evidence type="ECO:0000256" key="5">
    <source>
        <dbReference type="ARBA" id="ARBA00023136"/>
    </source>
</evidence>
<evidence type="ECO:0000256" key="2">
    <source>
        <dbReference type="ARBA" id="ARBA00022448"/>
    </source>
</evidence>
<evidence type="ECO:0000256" key="3">
    <source>
        <dbReference type="ARBA" id="ARBA00022692"/>
    </source>
</evidence>
<comment type="caution">
    <text evidence="10">The sequence shown here is derived from an EMBL/GenBank/DDBJ whole genome shotgun (WGS) entry which is preliminary data.</text>
</comment>
<dbReference type="EMBL" id="VSSQ01000045">
    <property type="protein sequence ID" value="MPL69208.1"/>
    <property type="molecule type" value="Genomic_DNA"/>
</dbReference>
<keyword evidence="4" id="KW-0798">TonB box</keyword>
<dbReference type="SUPFAM" id="SSF49464">
    <property type="entry name" value="Carboxypeptidase regulatory domain-like"/>
    <property type="match status" value="1"/>
</dbReference>
<evidence type="ECO:0000256" key="1">
    <source>
        <dbReference type="ARBA" id="ARBA00004571"/>
    </source>
</evidence>
<evidence type="ECO:0000256" key="4">
    <source>
        <dbReference type="ARBA" id="ARBA00023077"/>
    </source>
</evidence>
<comment type="subcellular location">
    <subcellularLocation>
        <location evidence="1">Cell outer membrane</location>
        <topology evidence="1">Multi-pass membrane protein</topology>
    </subcellularLocation>
</comment>
<dbReference type="GO" id="GO:0044718">
    <property type="term" value="P:siderophore transmembrane transport"/>
    <property type="evidence" value="ECO:0007669"/>
    <property type="project" value="TreeGrafter"/>
</dbReference>
<keyword evidence="2" id="KW-0813">Transport</keyword>
<dbReference type="PANTHER" id="PTHR30069:SF57">
    <property type="entry name" value="TONB-DEPENDENT RECEPTOR"/>
    <property type="match status" value="1"/>
</dbReference>
<dbReference type="AlphaFoldDB" id="A0A644TQD0"/>